<evidence type="ECO:0000313" key="1">
    <source>
        <dbReference type="EMBL" id="KAA0057368.1"/>
    </source>
</evidence>
<sequence>MMNQSLDKGPVDTRERVIPVIIRVSFPSREVLYYVHREKTRIVHSILRVLPINCQTFKIPGPSSVTQHPIRKLFALSNLAS</sequence>
<name>A0A5D3E1S9_CUCMM</name>
<evidence type="ECO:0000313" key="4">
    <source>
        <dbReference type="Proteomes" id="UP000321947"/>
    </source>
</evidence>
<accession>A0A5D3E1S9</accession>
<dbReference type="Proteomes" id="UP000321947">
    <property type="component" value="Unassembled WGS sequence"/>
</dbReference>
<dbReference type="AlphaFoldDB" id="A0A5D3E1S9"/>
<organism evidence="2 4">
    <name type="scientific">Cucumis melo var. makuwa</name>
    <name type="common">Oriental melon</name>
    <dbReference type="NCBI Taxonomy" id="1194695"/>
    <lineage>
        <taxon>Eukaryota</taxon>
        <taxon>Viridiplantae</taxon>
        <taxon>Streptophyta</taxon>
        <taxon>Embryophyta</taxon>
        <taxon>Tracheophyta</taxon>
        <taxon>Spermatophyta</taxon>
        <taxon>Magnoliopsida</taxon>
        <taxon>eudicotyledons</taxon>
        <taxon>Gunneridae</taxon>
        <taxon>Pentapetalae</taxon>
        <taxon>rosids</taxon>
        <taxon>fabids</taxon>
        <taxon>Cucurbitales</taxon>
        <taxon>Cucurbitaceae</taxon>
        <taxon>Benincaseae</taxon>
        <taxon>Cucumis</taxon>
    </lineage>
</organism>
<dbReference type="EMBL" id="SSTE01007195">
    <property type="protein sequence ID" value="KAA0057368.1"/>
    <property type="molecule type" value="Genomic_DNA"/>
</dbReference>
<dbReference type="Proteomes" id="UP000321393">
    <property type="component" value="Unassembled WGS sequence"/>
</dbReference>
<proteinExistence type="predicted"/>
<dbReference type="EMBL" id="SSTD01000775">
    <property type="protein sequence ID" value="TYK30057.1"/>
    <property type="molecule type" value="Genomic_DNA"/>
</dbReference>
<gene>
    <name evidence="2" type="ORF">E5676_scaffold216G00280</name>
    <name evidence="1" type="ORF">E6C27_scaffold280G002320</name>
</gene>
<reference evidence="3 4" key="1">
    <citation type="submission" date="2019-08" db="EMBL/GenBank/DDBJ databases">
        <title>Draft genome sequences of two oriental melons (Cucumis melo L. var makuwa).</title>
        <authorList>
            <person name="Kwon S.-Y."/>
        </authorList>
    </citation>
    <scope>NUCLEOTIDE SEQUENCE [LARGE SCALE GENOMIC DNA]</scope>
    <source>
        <strain evidence="4">cv. Chang Bougi</strain>
        <strain evidence="3">cv. SW 3</strain>
        <tissue evidence="2">Leaf</tissue>
    </source>
</reference>
<comment type="caution">
    <text evidence="2">The sequence shown here is derived from an EMBL/GenBank/DDBJ whole genome shotgun (WGS) entry which is preliminary data.</text>
</comment>
<evidence type="ECO:0000313" key="3">
    <source>
        <dbReference type="Proteomes" id="UP000321393"/>
    </source>
</evidence>
<evidence type="ECO:0000313" key="2">
    <source>
        <dbReference type="EMBL" id="TYK30057.1"/>
    </source>
</evidence>
<protein>
    <submittedName>
        <fullName evidence="2">Uncharacterized protein</fullName>
    </submittedName>
</protein>